<proteinExistence type="predicted"/>
<dbReference type="Proteomes" id="UP001150217">
    <property type="component" value="Unassembled WGS sequence"/>
</dbReference>
<name>A0ABQ8VEY3_9AGAR</name>
<dbReference type="InterPro" id="IPR032675">
    <property type="entry name" value="LRR_dom_sf"/>
</dbReference>
<evidence type="ECO:0000313" key="1">
    <source>
        <dbReference type="EMBL" id="KAJ4491838.1"/>
    </source>
</evidence>
<evidence type="ECO:0000313" key="2">
    <source>
        <dbReference type="Proteomes" id="UP001150217"/>
    </source>
</evidence>
<evidence type="ECO:0008006" key="3">
    <source>
        <dbReference type="Google" id="ProtNLM"/>
    </source>
</evidence>
<keyword evidence="2" id="KW-1185">Reference proteome</keyword>
<sequence length="459" mass="53745">MSPSTRRLSRSKILRRIPPRNRSFTLEPKLPPELFNLILDYLQFSLPTLKVCCLVARSWNARCQPYLFRVVNLDVWSLPPVALQIRKRPFIRRLEGLSRKSHLVQFTQRMWIETTSSRVGNKVTPKFLYQILTNIPMFTNLHTLVLNVPWNFRWGSSSEWPSKTLGSSLSNLIRQNPNLNSLSLSNPIFSSLDDLLAIVGFYSLNLEHLTIENVQSIPEEMRETTSDEFRLWMEEIVAHREPHHFHLSMLGLGFMHPRIRDEILMYPGFIDWKEVKHLNLSWDRHHASSCSTLLYCCFHDNLETLILSIVCYTDIFALDIQRNQLPKLKFLRIFSESVAAITTVLEQIIPASPRLLGQIEVVLDWAVPGVKKIHNSRTNSPVVSQLDPLLAHWMQIQYEYFRFVHVDIYMFYRKFSLKELQKLFQVLLPESFRIPGFHFGQCHGGFHYNNQCRGTTSFY</sequence>
<dbReference type="SUPFAM" id="SSF52047">
    <property type="entry name" value="RNI-like"/>
    <property type="match status" value="1"/>
</dbReference>
<reference evidence="1" key="1">
    <citation type="submission" date="2022-08" db="EMBL/GenBank/DDBJ databases">
        <title>A Global Phylogenomic Analysis of the Shiitake Genus Lentinula.</title>
        <authorList>
            <consortium name="DOE Joint Genome Institute"/>
            <person name="Sierra-Patev S."/>
            <person name="Min B."/>
            <person name="Naranjo-Ortiz M."/>
            <person name="Looney B."/>
            <person name="Konkel Z."/>
            <person name="Slot J.C."/>
            <person name="Sakamoto Y."/>
            <person name="Steenwyk J.L."/>
            <person name="Rokas A."/>
            <person name="Carro J."/>
            <person name="Camarero S."/>
            <person name="Ferreira P."/>
            <person name="Molpeceres G."/>
            <person name="Ruiz-Duenas F.J."/>
            <person name="Serrano A."/>
            <person name="Henrissat B."/>
            <person name="Drula E."/>
            <person name="Hughes K.W."/>
            <person name="Mata J.L."/>
            <person name="Ishikawa N.K."/>
            <person name="Vargas-Isla R."/>
            <person name="Ushijima S."/>
            <person name="Smith C.A."/>
            <person name="Ahrendt S."/>
            <person name="Andreopoulos W."/>
            <person name="He G."/>
            <person name="Labutti K."/>
            <person name="Lipzen A."/>
            <person name="Ng V."/>
            <person name="Riley R."/>
            <person name="Sandor L."/>
            <person name="Barry K."/>
            <person name="Martinez A.T."/>
            <person name="Xiao Y."/>
            <person name="Gibbons J.G."/>
            <person name="Terashima K."/>
            <person name="Grigoriev I.V."/>
            <person name="Hibbett D.S."/>
        </authorList>
    </citation>
    <scope>NUCLEOTIDE SEQUENCE</scope>
    <source>
        <strain evidence="1">RHP3577 ss4</strain>
    </source>
</reference>
<gene>
    <name evidence="1" type="ORF">C8R41DRAFT_369298</name>
</gene>
<dbReference type="Gene3D" id="3.80.10.10">
    <property type="entry name" value="Ribonuclease Inhibitor"/>
    <property type="match status" value="1"/>
</dbReference>
<organism evidence="1 2">
    <name type="scientific">Lentinula lateritia</name>
    <dbReference type="NCBI Taxonomy" id="40482"/>
    <lineage>
        <taxon>Eukaryota</taxon>
        <taxon>Fungi</taxon>
        <taxon>Dikarya</taxon>
        <taxon>Basidiomycota</taxon>
        <taxon>Agaricomycotina</taxon>
        <taxon>Agaricomycetes</taxon>
        <taxon>Agaricomycetidae</taxon>
        <taxon>Agaricales</taxon>
        <taxon>Marasmiineae</taxon>
        <taxon>Omphalotaceae</taxon>
        <taxon>Lentinula</taxon>
    </lineage>
</organism>
<comment type="caution">
    <text evidence="1">The sequence shown here is derived from an EMBL/GenBank/DDBJ whole genome shotgun (WGS) entry which is preliminary data.</text>
</comment>
<accession>A0ABQ8VEY3</accession>
<protein>
    <recommendedName>
        <fullName evidence="3">F-box domain-containing protein</fullName>
    </recommendedName>
</protein>
<dbReference type="EMBL" id="JANVFT010000040">
    <property type="protein sequence ID" value="KAJ4491838.1"/>
    <property type="molecule type" value="Genomic_DNA"/>
</dbReference>